<dbReference type="EMBL" id="JBHPBY010000112">
    <property type="protein sequence ID" value="MFC1850623.1"/>
    <property type="molecule type" value="Genomic_DNA"/>
</dbReference>
<dbReference type="Proteomes" id="UP001594351">
    <property type="component" value="Unassembled WGS sequence"/>
</dbReference>
<name>A0ABV6YWT6_UNCC1</name>
<accession>A0ABV6YWT6</accession>
<gene>
    <name evidence="1" type="ORF">ACFL27_10565</name>
</gene>
<organism evidence="1 2">
    <name type="scientific">candidate division CSSED10-310 bacterium</name>
    <dbReference type="NCBI Taxonomy" id="2855610"/>
    <lineage>
        <taxon>Bacteria</taxon>
        <taxon>Bacteria division CSSED10-310</taxon>
    </lineage>
</organism>
<reference evidence="1 2" key="1">
    <citation type="submission" date="2024-09" db="EMBL/GenBank/DDBJ databases">
        <title>Laminarin stimulates single cell rates of sulfate reduction while oxygen inhibits transcriptomic activity in coastal marine sediment.</title>
        <authorList>
            <person name="Lindsay M."/>
            <person name="Orcutt B."/>
            <person name="Emerson D."/>
            <person name="Stepanauskas R."/>
            <person name="D'Angelo T."/>
        </authorList>
    </citation>
    <scope>NUCLEOTIDE SEQUENCE [LARGE SCALE GENOMIC DNA]</scope>
    <source>
        <strain evidence="1">SAG AM-311-K15</strain>
    </source>
</reference>
<evidence type="ECO:0000313" key="2">
    <source>
        <dbReference type="Proteomes" id="UP001594351"/>
    </source>
</evidence>
<protein>
    <submittedName>
        <fullName evidence="1">Uncharacterized protein</fullName>
    </submittedName>
</protein>
<comment type="caution">
    <text evidence="1">The sequence shown here is derived from an EMBL/GenBank/DDBJ whole genome shotgun (WGS) entry which is preliminary data.</text>
</comment>
<proteinExistence type="predicted"/>
<evidence type="ECO:0000313" key="1">
    <source>
        <dbReference type="EMBL" id="MFC1850623.1"/>
    </source>
</evidence>
<sequence>MMAFISNDHPIVLHLFLYFSLSPEKSRADIGFRFKVLWFGEPHHVDKKTERFINLINLEGENNDAENKT</sequence>
<keyword evidence="2" id="KW-1185">Reference proteome</keyword>